<dbReference type="OrthoDB" id="9788370at2"/>
<evidence type="ECO:0000256" key="8">
    <source>
        <dbReference type="ARBA" id="ARBA00012016"/>
    </source>
</evidence>
<keyword evidence="14" id="KW-0067">ATP-binding</keyword>
<feature type="compositionally biased region" description="Low complexity" evidence="20">
    <location>
        <begin position="1"/>
        <end position="19"/>
    </location>
</feature>
<feature type="binding site" evidence="19">
    <location>
        <begin position="67"/>
        <end position="70"/>
    </location>
    <ligand>
        <name>GTP</name>
        <dbReference type="ChEBI" id="CHEBI:37565"/>
    </ligand>
</feature>
<keyword evidence="11 21" id="KW-0808">Transferase</keyword>
<evidence type="ECO:0000256" key="18">
    <source>
        <dbReference type="PIRSR" id="PIRSR006135-1"/>
    </source>
</evidence>
<feature type="binding site" evidence="19">
    <location>
        <begin position="47"/>
        <end position="49"/>
    </location>
    <ligand>
        <name>GTP</name>
        <dbReference type="ChEBI" id="CHEBI:37565"/>
    </ligand>
</feature>
<evidence type="ECO:0000256" key="13">
    <source>
        <dbReference type="ARBA" id="ARBA00022777"/>
    </source>
</evidence>
<evidence type="ECO:0000313" key="22">
    <source>
        <dbReference type="Proteomes" id="UP000316747"/>
    </source>
</evidence>
<dbReference type="Pfam" id="PF02283">
    <property type="entry name" value="CobU"/>
    <property type="match status" value="1"/>
</dbReference>
<dbReference type="GO" id="GO:0043752">
    <property type="term" value="F:adenosylcobinamide kinase activity"/>
    <property type="evidence" value="ECO:0007669"/>
    <property type="project" value="UniProtKB-EC"/>
</dbReference>
<evidence type="ECO:0000256" key="1">
    <source>
        <dbReference type="ARBA" id="ARBA00000312"/>
    </source>
</evidence>
<evidence type="ECO:0000256" key="6">
    <source>
        <dbReference type="ARBA" id="ARBA00005159"/>
    </source>
</evidence>
<protein>
    <recommendedName>
        <fullName evidence="16">Adenosylcobinamide kinase</fullName>
        <ecNumber evidence="8">2.7.1.156</ecNumber>
        <ecNumber evidence="9">2.7.7.62</ecNumber>
    </recommendedName>
    <alternativeName>
        <fullName evidence="17">Adenosylcobinamide-phosphate guanylyltransferase</fullName>
    </alternativeName>
</protein>
<dbReference type="PANTHER" id="PTHR34848">
    <property type="match status" value="1"/>
</dbReference>
<accession>A0A543HX87</accession>
<evidence type="ECO:0000256" key="11">
    <source>
        <dbReference type="ARBA" id="ARBA00022679"/>
    </source>
</evidence>
<comment type="catalytic activity">
    <reaction evidence="2">
        <text>adenosylcob(III)inamide phosphate + GTP + H(+) = adenosylcob(III)inamide-GDP + diphosphate</text>
        <dbReference type="Rhea" id="RHEA:22712"/>
        <dbReference type="ChEBI" id="CHEBI:15378"/>
        <dbReference type="ChEBI" id="CHEBI:33019"/>
        <dbReference type="ChEBI" id="CHEBI:37565"/>
        <dbReference type="ChEBI" id="CHEBI:58502"/>
        <dbReference type="ChEBI" id="CHEBI:60487"/>
        <dbReference type="EC" id="2.7.7.62"/>
    </reaction>
</comment>
<evidence type="ECO:0000256" key="12">
    <source>
        <dbReference type="ARBA" id="ARBA00022741"/>
    </source>
</evidence>
<reference evidence="21 22" key="1">
    <citation type="submission" date="2019-06" db="EMBL/GenBank/DDBJ databases">
        <title>Genome sequencing of plant associated microbes to promote plant fitness in Sorghum bicolor and Oryza sativa.</title>
        <authorList>
            <person name="Coleman-Derr D."/>
        </authorList>
    </citation>
    <scope>NUCLEOTIDE SEQUENCE [LARGE SCALE GENOMIC DNA]</scope>
    <source>
        <strain evidence="21 22">KV-663</strain>
    </source>
</reference>
<organism evidence="21 22">
    <name type="scientific">Humibacillus xanthopallidus</name>
    <dbReference type="NCBI Taxonomy" id="412689"/>
    <lineage>
        <taxon>Bacteria</taxon>
        <taxon>Bacillati</taxon>
        <taxon>Actinomycetota</taxon>
        <taxon>Actinomycetes</taxon>
        <taxon>Micrococcales</taxon>
        <taxon>Intrasporangiaceae</taxon>
        <taxon>Humibacillus</taxon>
    </lineage>
</organism>
<evidence type="ECO:0000256" key="7">
    <source>
        <dbReference type="ARBA" id="ARBA00007490"/>
    </source>
</evidence>
<evidence type="ECO:0000256" key="14">
    <source>
        <dbReference type="ARBA" id="ARBA00022840"/>
    </source>
</evidence>
<dbReference type="InterPro" id="IPR003203">
    <property type="entry name" value="CobU/CobP"/>
</dbReference>
<evidence type="ECO:0000256" key="9">
    <source>
        <dbReference type="ARBA" id="ARBA00012523"/>
    </source>
</evidence>
<evidence type="ECO:0000256" key="17">
    <source>
        <dbReference type="ARBA" id="ARBA00030571"/>
    </source>
</evidence>
<evidence type="ECO:0000256" key="19">
    <source>
        <dbReference type="PIRSR" id="PIRSR006135-2"/>
    </source>
</evidence>
<keyword evidence="12 19" id="KW-0547">Nucleotide-binding</keyword>
<comment type="caution">
    <text evidence="21">The sequence shown here is derived from an EMBL/GenBank/DDBJ whole genome shotgun (WGS) entry which is preliminary data.</text>
</comment>
<comment type="pathway">
    <text evidence="5">Cofactor biosynthesis; adenosylcobalamin biosynthesis; adenosylcobalamin from cob(II)yrinate a,c-diamide: step 6/7.</text>
</comment>
<evidence type="ECO:0000313" key="21">
    <source>
        <dbReference type="EMBL" id="TQM62968.1"/>
    </source>
</evidence>
<dbReference type="GO" id="GO:0005524">
    <property type="term" value="F:ATP binding"/>
    <property type="evidence" value="ECO:0007669"/>
    <property type="project" value="UniProtKB-KW"/>
</dbReference>
<sequence length="206" mass="21801">MSPATRATARATARASSTTLVTGPVRSGKSRHAEQLLAHEPAVTYLATGRRADLADAEWTRRVEGHRVRRPMSWTTVETSDVVGVIRSAQGPVLVDCLGTWITALVDESGWDDLDAAAELVGRQRQALVETLCATRVPVVVVTNEVGWSLVATTASGRFFHDELGRLNAAVAAAAARVHLVVVGRVLDLSDAAVVPEALPPAVPDA</sequence>
<dbReference type="EC" id="2.7.1.156" evidence="8"/>
<dbReference type="AlphaFoldDB" id="A0A543HX87"/>
<keyword evidence="13 21" id="KW-0418">Kinase</keyword>
<comment type="catalytic activity">
    <reaction evidence="1">
        <text>adenosylcob(III)inamide + ATP = adenosylcob(III)inamide phosphate + ADP + H(+)</text>
        <dbReference type="Rhea" id="RHEA:15769"/>
        <dbReference type="ChEBI" id="CHEBI:2480"/>
        <dbReference type="ChEBI" id="CHEBI:15378"/>
        <dbReference type="ChEBI" id="CHEBI:30616"/>
        <dbReference type="ChEBI" id="CHEBI:58502"/>
        <dbReference type="ChEBI" id="CHEBI:456216"/>
        <dbReference type="EC" id="2.7.1.156"/>
    </reaction>
</comment>
<evidence type="ECO:0000256" key="2">
    <source>
        <dbReference type="ARBA" id="ARBA00000711"/>
    </source>
</evidence>
<keyword evidence="22" id="KW-1185">Reference proteome</keyword>
<dbReference type="GO" id="GO:0005525">
    <property type="term" value="F:GTP binding"/>
    <property type="evidence" value="ECO:0007669"/>
    <property type="project" value="UniProtKB-KW"/>
</dbReference>
<comment type="catalytic activity">
    <reaction evidence="3">
        <text>adenosylcob(III)inamide + GTP = adenosylcob(III)inamide phosphate + GDP + H(+)</text>
        <dbReference type="Rhea" id="RHEA:15765"/>
        <dbReference type="ChEBI" id="CHEBI:2480"/>
        <dbReference type="ChEBI" id="CHEBI:15378"/>
        <dbReference type="ChEBI" id="CHEBI:37565"/>
        <dbReference type="ChEBI" id="CHEBI:58189"/>
        <dbReference type="ChEBI" id="CHEBI:58502"/>
        <dbReference type="EC" id="2.7.1.156"/>
    </reaction>
</comment>
<keyword evidence="15 19" id="KW-0342">GTP-binding</keyword>
<dbReference type="GO" id="GO:0009236">
    <property type="term" value="P:cobalamin biosynthetic process"/>
    <property type="evidence" value="ECO:0007669"/>
    <property type="project" value="UniProtKB-UniPathway"/>
</dbReference>
<comment type="function">
    <text evidence="4">Catalyzes ATP-dependent phosphorylation of adenosylcobinamide and addition of GMP to adenosylcobinamide phosphate.</text>
</comment>
<feature type="binding site" evidence="19">
    <location>
        <begin position="23"/>
        <end position="30"/>
    </location>
    <ligand>
        <name>GTP</name>
        <dbReference type="ChEBI" id="CHEBI:37565"/>
    </ligand>
</feature>
<proteinExistence type="inferred from homology"/>
<keyword evidence="10" id="KW-0169">Cobalamin biosynthesis</keyword>
<comment type="similarity">
    <text evidence="7">Belongs to the CobU/CobP family.</text>
</comment>
<evidence type="ECO:0000256" key="16">
    <source>
        <dbReference type="ARBA" id="ARBA00029570"/>
    </source>
</evidence>
<keyword evidence="21" id="KW-0548">Nucleotidyltransferase</keyword>
<dbReference type="Gene3D" id="3.40.50.300">
    <property type="entry name" value="P-loop containing nucleotide triphosphate hydrolases"/>
    <property type="match status" value="1"/>
</dbReference>
<feature type="binding site" evidence="19">
    <location>
        <position position="78"/>
    </location>
    <ligand>
        <name>GTP</name>
        <dbReference type="ChEBI" id="CHEBI:37565"/>
    </ligand>
</feature>
<evidence type="ECO:0000256" key="3">
    <source>
        <dbReference type="ARBA" id="ARBA00001522"/>
    </source>
</evidence>
<dbReference type="RefSeq" id="WP_141844977.1">
    <property type="nucleotide sequence ID" value="NZ_VFPM01000002.1"/>
</dbReference>
<dbReference type="PANTHER" id="PTHR34848:SF1">
    <property type="entry name" value="BIFUNCTIONAL ADENOSYLCOBALAMIN BIOSYNTHESIS PROTEIN COBU"/>
    <property type="match status" value="1"/>
</dbReference>
<comment type="pathway">
    <text evidence="6">Cofactor biosynthesis; adenosylcobalamin biosynthesis; adenosylcobalamin from cob(II)yrinate a,c-diamide: step 5/7.</text>
</comment>
<name>A0A543HX87_9MICO</name>
<feature type="active site" description="GMP-histidine intermediate" evidence="18">
    <location>
        <position position="66"/>
    </location>
</feature>
<dbReference type="InterPro" id="IPR027417">
    <property type="entry name" value="P-loop_NTPase"/>
</dbReference>
<evidence type="ECO:0000256" key="20">
    <source>
        <dbReference type="SAM" id="MobiDB-lite"/>
    </source>
</evidence>
<dbReference type="SUPFAM" id="SSF52540">
    <property type="entry name" value="P-loop containing nucleoside triphosphate hydrolases"/>
    <property type="match status" value="1"/>
</dbReference>
<dbReference type="PIRSF" id="PIRSF006135">
    <property type="entry name" value="CobU"/>
    <property type="match status" value="1"/>
</dbReference>
<feature type="binding site" evidence="19">
    <location>
        <position position="96"/>
    </location>
    <ligand>
        <name>GTP</name>
        <dbReference type="ChEBI" id="CHEBI:37565"/>
    </ligand>
</feature>
<dbReference type="GO" id="GO:0008820">
    <property type="term" value="F:cobinamide phosphate guanylyltransferase activity"/>
    <property type="evidence" value="ECO:0007669"/>
    <property type="project" value="UniProtKB-EC"/>
</dbReference>
<evidence type="ECO:0000256" key="5">
    <source>
        <dbReference type="ARBA" id="ARBA00004692"/>
    </source>
</evidence>
<gene>
    <name evidence="21" type="ORF">FBY41_3013</name>
</gene>
<evidence type="ECO:0000256" key="10">
    <source>
        <dbReference type="ARBA" id="ARBA00022573"/>
    </source>
</evidence>
<dbReference type="UniPathway" id="UPA00148">
    <property type="reaction ID" value="UER00236"/>
</dbReference>
<evidence type="ECO:0000256" key="4">
    <source>
        <dbReference type="ARBA" id="ARBA00003889"/>
    </source>
</evidence>
<feature type="region of interest" description="Disordered" evidence="20">
    <location>
        <begin position="1"/>
        <end position="33"/>
    </location>
</feature>
<dbReference type="EMBL" id="VFPM01000002">
    <property type="protein sequence ID" value="TQM62968.1"/>
    <property type="molecule type" value="Genomic_DNA"/>
</dbReference>
<dbReference type="EC" id="2.7.7.62" evidence="9"/>
<evidence type="ECO:0000256" key="15">
    <source>
        <dbReference type="ARBA" id="ARBA00023134"/>
    </source>
</evidence>
<dbReference type="Proteomes" id="UP000316747">
    <property type="component" value="Unassembled WGS sequence"/>
</dbReference>